<sequence>MFNIFFIGLILFQNFNFVVLGDRTGSAKTETFEGIIDEIRVLSPDFLINVGDLIEGYTNNKNTIEAEWTYIIGQLNQIGCPYFLTPGNHDIWSPQSESIYIKHFGKTYYSFNYQGCHFVIIDNSRYDSISAMPPNQLSWLKQDLKRNKKALFTFCFSHKPFWRYPGQAETLHQIFKQGGVDYVFSGHDHYYVSKVWDSITYIQVGPSGSRLKEYINEEQGAFQNYLLVKVARDSVNIAVIKPGSILPFDVVTTEKVAMIDRIENEAVKISKVNIKDSQTIQDTFGLWISNVTGRPVNTTLKWNFNKQVWQIVPESINCYLPVGADGYYKFQCRTSQPEVLYPLPNLGFSCPYQLKQTHRVKKILPIRRIANCNKVKKPPTIDGKLDDIAWELIKPLTIFGTDQGDSAPIEKTLVYFAYDENNFYIGAQCYESQITKLSANVTSHDQPVYKDDHLNFILQPNLDSVAYYQIFINPLGTIADRRCWLESGKNLKDPNWDLSAKIKTNRYQDNWQVEMAIPLVQFPNYSIDDWGFNIVRYQHRTDKVGIYQVPFAHDPKTFAQLKFSH</sequence>
<name>A0A7C6E9H9_UNCW3</name>
<accession>A0A7C6E9H9</accession>
<evidence type="ECO:0000313" key="2">
    <source>
        <dbReference type="EMBL" id="HHS51498.1"/>
    </source>
</evidence>
<dbReference type="InterPro" id="IPR029052">
    <property type="entry name" value="Metallo-depent_PP-like"/>
</dbReference>
<dbReference type="InterPro" id="IPR051918">
    <property type="entry name" value="STPP_CPPED1"/>
</dbReference>
<organism evidence="2">
    <name type="scientific">candidate division WOR-3 bacterium</name>
    <dbReference type="NCBI Taxonomy" id="2052148"/>
    <lineage>
        <taxon>Bacteria</taxon>
        <taxon>Bacteria division WOR-3</taxon>
    </lineage>
</organism>
<dbReference type="AlphaFoldDB" id="A0A7C6E9H9"/>
<dbReference type="Gene3D" id="3.60.21.10">
    <property type="match status" value="1"/>
</dbReference>
<gene>
    <name evidence="2" type="ORF">ENW73_01340</name>
</gene>
<evidence type="ECO:0000259" key="1">
    <source>
        <dbReference type="Pfam" id="PF00149"/>
    </source>
</evidence>
<dbReference type="SUPFAM" id="SSF49344">
    <property type="entry name" value="CBD9-like"/>
    <property type="match status" value="1"/>
</dbReference>
<dbReference type="GO" id="GO:0016787">
    <property type="term" value="F:hydrolase activity"/>
    <property type="evidence" value="ECO:0007669"/>
    <property type="project" value="InterPro"/>
</dbReference>
<proteinExistence type="predicted"/>
<comment type="caution">
    <text evidence="2">The sequence shown here is derived from an EMBL/GenBank/DDBJ whole genome shotgun (WGS) entry which is preliminary data.</text>
</comment>
<protein>
    <recommendedName>
        <fullName evidence="1">Calcineurin-like phosphoesterase domain-containing protein</fullName>
    </recommendedName>
</protein>
<dbReference type="SUPFAM" id="SSF56300">
    <property type="entry name" value="Metallo-dependent phosphatases"/>
    <property type="match status" value="1"/>
</dbReference>
<dbReference type="InterPro" id="IPR004843">
    <property type="entry name" value="Calcineurin-like_PHP"/>
</dbReference>
<dbReference type="PANTHER" id="PTHR43143:SF1">
    <property type="entry name" value="SERINE_THREONINE-PROTEIN PHOSPHATASE CPPED1"/>
    <property type="match status" value="1"/>
</dbReference>
<dbReference type="Pfam" id="PF00149">
    <property type="entry name" value="Metallophos"/>
    <property type="match status" value="1"/>
</dbReference>
<dbReference type="Gene3D" id="2.60.40.1190">
    <property type="match status" value="1"/>
</dbReference>
<feature type="domain" description="Calcineurin-like phosphoesterase" evidence="1">
    <location>
        <begin position="17"/>
        <end position="191"/>
    </location>
</feature>
<dbReference type="EMBL" id="DTLI01000031">
    <property type="protein sequence ID" value="HHS51498.1"/>
    <property type="molecule type" value="Genomic_DNA"/>
</dbReference>
<reference evidence="2" key="1">
    <citation type="journal article" date="2020" name="mSystems">
        <title>Genome- and Community-Level Interaction Insights into Carbon Utilization and Element Cycling Functions of Hydrothermarchaeota in Hydrothermal Sediment.</title>
        <authorList>
            <person name="Zhou Z."/>
            <person name="Liu Y."/>
            <person name="Xu W."/>
            <person name="Pan J."/>
            <person name="Luo Z.H."/>
            <person name="Li M."/>
        </authorList>
    </citation>
    <scope>NUCLEOTIDE SEQUENCE [LARGE SCALE GENOMIC DNA]</scope>
    <source>
        <strain evidence="2">SpSt-876</strain>
    </source>
</reference>
<dbReference type="PANTHER" id="PTHR43143">
    <property type="entry name" value="METALLOPHOSPHOESTERASE, CALCINEURIN SUPERFAMILY"/>
    <property type="match status" value="1"/>
</dbReference>